<comment type="caution">
    <text evidence="1">The sequence shown here is derived from an EMBL/GenBank/DDBJ whole genome shotgun (WGS) entry which is preliminary data.</text>
</comment>
<keyword evidence="2" id="KW-1185">Reference proteome</keyword>
<proteinExistence type="predicted"/>
<dbReference type="RefSeq" id="WP_047855343.1">
    <property type="nucleotide sequence ID" value="NZ_CP011509.1"/>
</dbReference>
<gene>
    <name evidence="1" type="ORF">ATI61_10453</name>
</gene>
<accession>A0ABX9K3K0</accession>
<sequence>MRILNVGAGDRPLSKHDLSMDQGFVVNYDPGLELAQIEQYAFRSLNAGRIFFNYFEDNVSPHDVVYFGNMRDLKAYFRESSFETILSVSPYGFHVINPDTNPFLGMGGKVLTLGNARNQWLDVRFTDDEVPGIFAPGLSRDYSSYSIPDSPVDPCRFISERIQAEYVSFTTAPGQGQSGMLQRTALDVVKAFTKNNL</sequence>
<protein>
    <submittedName>
        <fullName evidence="1">Uncharacterized protein</fullName>
    </submittedName>
</protein>
<evidence type="ECO:0000313" key="2">
    <source>
        <dbReference type="Proteomes" id="UP000256345"/>
    </source>
</evidence>
<evidence type="ECO:0000313" key="1">
    <source>
        <dbReference type="EMBL" id="REG32766.1"/>
    </source>
</evidence>
<name>A0ABX9K3K0_9BACT</name>
<organism evidence="1 2">
    <name type="scientific">Archangium gephyra</name>
    <dbReference type="NCBI Taxonomy" id="48"/>
    <lineage>
        <taxon>Bacteria</taxon>
        <taxon>Pseudomonadati</taxon>
        <taxon>Myxococcota</taxon>
        <taxon>Myxococcia</taxon>
        <taxon>Myxococcales</taxon>
        <taxon>Cystobacterineae</taxon>
        <taxon>Archangiaceae</taxon>
        <taxon>Archangium</taxon>
    </lineage>
</organism>
<dbReference type="EMBL" id="QUMU01000004">
    <property type="protein sequence ID" value="REG32766.1"/>
    <property type="molecule type" value="Genomic_DNA"/>
</dbReference>
<dbReference type="Proteomes" id="UP000256345">
    <property type="component" value="Unassembled WGS sequence"/>
</dbReference>
<reference evidence="1 2" key="1">
    <citation type="submission" date="2018-08" db="EMBL/GenBank/DDBJ databases">
        <title>Genomic Encyclopedia of Archaeal and Bacterial Type Strains, Phase II (KMG-II): from individual species to whole genera.</title>
        <authorList>
            <person name="Goeker M."/>
        </authorList>
    </citation>
    <scope>NUCLEOTIDE SEQUENCE [LARGE SCALE GENOMIC DNA]</scope>
    <source>
        <strain evidence="1 2">DSM 2261</strain>
    </source>
</reference>